<dbReference type="Proteomes" id="UP000593565">
    <property type="component" value="Unassembled WGS sequence"/>
</dbReference>
<evidence type="ECO:0000313" key="2">
    <source>
        <dbReference type="Proteomes" id="UP000593565"/>
    </source>
</evidence>
<evidence type="ECO:0000313" key="1">
    <source>
        <dbReference type="EMBL" id="KAF4092288.1"/>
    </source>
</evidence>
<comment type="caution">
    <text evidence="1">The sequence shown here is derived from an EMBL/GenBank/DDBJ whole genome shotgun (WGS) entry which is preliminary data.</text>
</comment>
<protein>
    <submittedName>
        <fullName evidence="1">Uncharacterized protein</fullName>
    </submittedName>
</protein>
<name>A0A7J6BEV9_AMEME</name>
<accession>A0A7J6BEV9</accession>
<proteinExistence type="predicted"/>
<keyword evidence="2" id="KW-1185">Reference proteome</keyword>
<dbReference type="EMBL" id="JAAGNN010000002">
    <property type="protein sequence ID" value="KAF4092288.1"/>
    <property type="molecule type" value="Genomic_DNA"/>
</dbReference>
<gene>
    <name evidence="1" type="ORF">AMELA_G00019240</name>
</gene>
<reference evidence="1 2" key="1">
    <citation type="submission" date="2020-02" db="EMBL/GenBank/DDBJ databases">
        <title>A chromosome-scale genome assembly of the black bullhead catfish (Ameiurus melas).</title>
        <authorList>
            <person name="Wen M."/>
            <person name="Zham M."/>
            <person name="Cabau C."/>
            <person name="Klopp C."/>
            <person name="Donnadieu C."/>
            <person name="Roques C."/>
            <person name="Bouchez O."/>
            <person name="Lampietro C."/>
            <person name="Jouanno E."/>
            <person name="Herpin A."/>
            <person name="Louis A."/>
            <person name="Berthelot C."/>
            <person name="Parey E."/>
            <person name="Roest-Crollius H."/>
            <person name="Braasch I."/>
            <person name="Postlethwait J."/>
            <person name="Robinson-Rechavi M."/>
            <person name="Echchiki A."/>
            <person name="Begum T."/>
            <person name="Montfort J."/>
            <person name="Schartl M."/>
            <person name="Bobe J."/>
            <person name="Guiguen Y."/>
        </authorList>
    </citation>
    <scope>NUCLEOTIDE SEQUENCE [LARGE SCALE GENOMIC DNA]</scope>
    <source>
        <strain evidence="1">M_S1</strain>
        <tissue evidence="1">Blood</tissue>
    </source>
</reference>
<sequence>MWDKRCGTNQHSFGGLILHQLFILHGVFLVCPNLQLDWSLSYTGSWEAWSLSQRTRGTRWGTRWTHHRAQSHTHSHTTDNLDMQICLQCMSLDWGRKLEYPEETLDVQGEHALCTQGRGGIRTPHRWRCEANVRTSKPPSNNSTILMELLSVFKMNHQTVTLFNP</sequence>
<dbReference type="AlphaFoldDB" id="A0A7J6BEV9"/>
<organism evidence="1 2">
    <name type="scientific">Ameiurus melas</name>
    <name type="common">Black bullhead</name>
    <name type="synonym">Silurus melas</name>
    <dbReference type="NCBI Taxonomy" id="219545"/>
    <lineage>
        <taxon>Eukaryota</taxon>
        <taxon>Metazoa</taxon>
        <taxon>Chordata</taxon>
        <taxon>Craniata</taxon>
        <taxon>Vertebrata</taxon>
        <taxon>Euteleostomi</taxon>
        <taxon>Actinopterygii</taxon>
        <taxon>Neopterygii</taxon>
        <taxon>Teleostei</taxon>
        <taxon>Ostariophysi</taxon>
        <taxon>Siluriformes</taxon>
        <taxon>Ictaluridae</taxon>
        <taxon>Ameiurus</taxon>
    </lineage>
</organism>